<proteinExistence type="predicted"/>
<keyword evidence="2" id="KW-1185">Reference proteome</keyword>
<protein>
    <submittedName>
        <fullName evidence="1">Uncharacterized protein</fullName>
    </submittedName>
</protein>
<dbReference type="Proteomes" id="UP000000311">
    <property type="component" value="Unassembled WGS sequence"/>
</dbReference>
<evidence type="ECO:0000313" key="2">
    <source>
        <dbReference type="Proteomes" id="UP000000311"/>
    </source>
</evidence>
<gene>
    <name evidence="1" type="ORF">EAG_10334</name>
</gene>
<dbReference type="EMBL" id="GL440703">
    <property type="protein sequence ID" value="EFN65546.1"/>
    <property type="molecule type" value="Genomic_DNA"/>
</dbReference>
<name>E2AM26_CAMFO</name>
<evidence type="ECO:0000313" key="1">
    <source>
        <dbReference type="EMBL" id="EFN65546.1"/>
    </source>
</evidence>
<organism evidence="2">
    <name type="scientific">Camponotus floridanus</name>
    <name type="common">Florida carpenter ant</name>
    <dbReference type="NCBI Taxonomy" id="104421"/>
    <lineage>
        <taxon>Eukaryota</taxon>
        <taxon>Metazoa</taxon>
        <taxon>Ecdysozoa</taxon>
        <taxon>Arthropoda</taxon>
        <taxon>Hexapoda</taxon>
        <taxon>Insecta</taxon>
        <taxon>Pterygota</taxon>
        <taxon>Neoptera</taxon>
        <taxon>Endopterygota</taxon>
        <taxon>Hymenoptera</taxon>
        <taxon>Apocrita</taxon>
        <taxon>Aculeata</taxon>
        <taxon>Formicoidea</taxon>
        <taxon>Formicidae</taxon>
        <taxon>Formicinae</taxon>
        <taxon>Camponotus</taxon>
    </lineage>
</organism>
<accession>E2AM26</accession>
<dbReference type="InParanoid" id="E2AM26"/>
<sequence>MDDVAVAIRPGMTTACMRKFHNRRMALSFLDRYKSRATYSLRSREANTLNEIMTDSHSLFDFEFAGADRCNLGNVFRDTLERQKKTIVDRANSRWTMKRRRRKREWLPSLVLRRSRLDRNRILTAETSKSARGRDQRPTWSKERRERLLLIPCIISSLRHVEWISKTLEPTSIGSVERERGTSHDDALFPNIDHLIHPDERTFNAGARLNVSQTFTEKLPLAQDVVVTSLRAEFTPLFATIRAYNYEGTSSHPRMHGLMTRASGVSAGSTRRSAQSGAGNKMPGVLWLFENRQKLPVENAR</sequence>
<reference evidence="1 2" key="1">
    <citation type="journal article" date="2010" name="Science">
        <title>Genomic comparison of the ants Camponotus floridanus and Harpegnathos saltator.</title>
        <authorList>
            <person name="Bonasio R."/>
            <person name="Zhang G."/>
            <person name="Ye C."/>
            <person name="Mutti N.S."/>
            <person name="Fang X."/>
            <person name="Qin N."/>
            <person name="Donahue G."/>
            <person name="Yang P."/>
            <person name="Li Q."/>
            <person name="Li C."/>
            <person name="Zhang P."/>
            <person name="Huang Z."/>
            <person name="Berger S.L."/>
            <person name="Reinberg D."/>
            <person name="Wang J."/>
            <person name="Liebig J."/>
        </authorList>
    </citation>
    <scope>NUCLEOTIDE SEQUENCE [LARGE SCALE GENOMIC DNA]</scope>
    <source>
        <strain evidence="2">C129</strain>
    </source>
</reference>
<dbReference type="AlphaFoldDB" id="E2AM26"/>